<evidence type="ECO:0000313" key="8">
    <source>
        <dbReference type="EMBL" id="ABW29620.1"/>
    </source>
</evidence>
<dbReference type="SUPFAM" id="SSF63848">
    <property type="entry name" value="Cell-division inhibitor MinC, C-terminal domain"/>
    <property type="match status" value="1"/>
</dbReference>
<keyword evidence="2 5" id="KW-0717">Septation</keyword>
<dbReference type="Gene3D" id="2.160.20.70">
    <property type="match status" value="1"/>
</dbReference>
<dbReference type="InterPro" id="IPR036145">
    <property type="entry name" value="MinC_C_sf"/>
</dbReference>
<dbReference type="GO" id="GO:0000917">
    <property type="term" value="P:division septum assembly"/>
    <property type="evidence" value="ECO:0007669"/>
    <property type="project" value="UniProtKB-KW"/>
</dbReference>
<feature type="region of interest" description="Disordered" evidence="6">
    <location>
        <begin position="1"/>
        <end position="28"/>
    </location>
</feature>
<dbReference type="STRING" id="329726.AM1_4646"/>
<feature type="domain" description="Septum formation inhibitor MinC C-terminal" evidence="7">
    <location>
        <begin position="161"/>
        <end position="258"/>
    </location>
</feature>
<evidence type="ECO:0000256" key="6">
    <source>
        <dbReference type="SAM" id="MobiDB-lite"/>
    </source>
</evidence>
<evidence type="ECO:0000259" key="7">
    <source>
        <dbReference type="Pfam" id="PF03775"/>
    </source>
</evidence>
<dbReference type="OrthoDB" id="9790810at2"/>
<dbReference type="RefSeq" id="WP_012164922.1">
    <property type="nucleotide sequence ID" value="NC_009925.1"/>
</dbReference>
<gene>
    <name evidence="5 8" type="primary">minC</name>
    <name evidence="8" type="ordered locus">AM1_4646</name>
</gene>
<dbReference type="HAMAP" id="MF_00267">
    <property type="entry name" value="MinC"/>
    <property type="match status" value="1"/>
</dbReference>
<dbReference type="AlphaFoldDB" id="B0C0C8"/>
<sequence length="271" mass="29785">MEPERLRASLAATSPPNSESESEQESPRVAEVQLHMEAEDGKLLLYLPAPSETTLEWADLLKEVKKQLEAGERFWPPNTLVELVTGDRLLDHRQLQLIVNALGAAKLHLTRIHTKRRQTAVAAATSGYSIEQQAHILPMAQSTIAQFTLDNEKKDSAPLYLQTTLRSGAEIRHPGTVVIMGDLNPGSSIVADGDILVWGRLRGITHAGASGNEQSQIMALQMEPTQLRIADWVARAPESPPDQFYPEVAYIASDGIQIARAADFSKNMIQP</sequence>
<keyword evidence="1 5" id="KW-0132">Cell division</keyword>
<dbReference type="HOGENOM" id="CLU_048711_0_0_3"/>
<proteinExistence type="inferred from homology"/>
<evidence type="ECO:0000313" key="9">
    <source>
        <dbReference type="Proteomes" id="UP000000268"/>
    </source>
</evidence>
<protein>
    <recommendedName>
        <fullName evidence="5">Probable septum site-determining protein MinC</fullName>
    </recommendedName>
</protein>
<keyword evidence="9" id="KW-1185">Reference proteome</keyword>
<dbReference type="PANTHER" id="PTHR34108:SF1">
    <property type="entry name" value="SEPTUM SITE-DETERMINING PROTEIN MINC"/>
    <property type="match status" value="1"/>
</dbReference>
<dbReference type="PANTHER" id="PTHR34108">
    <property type="entry name" value="SEPTUM SITE-DETERMINING PROTEIN MINC"/>
    <property type="match status" value="1"/>
</dbReference>
<dbReference type="Proteomes" id="UP000000268">
    <property type="component" value="Chromosome"/>
</dbReference>
<evidence type="ECO:0000256" key="1">
    <source>
        <dbReference type="ARBA" id="ARBA00022618"/>
    </source>
</evidence>
<evidence type="ECO:0000256" key="2">
    <source>
        <dbReference type="ARBA" id="ARBA00023210"/>
    </source>
</evidence>
<dbReference type="InterPro" id="IPR013033">
    <property type="entry name" value="MinC"/>
</dbReference>
<comment type="function">
    <text evidence="5">Cell division inhibitor that blocks the formation of polar Z ring septums. Rapidly oscillates between the poles of the cell to destabilize FtsZ filaments that have formed before they mature into polar Z rings. Prevents FtsZ polymerization.</text>
</comment>
<evidence type="ECO:0000256" key="5">
    <source>
        <dbReference type="HAMAP-Rule" id="MF_00267"/>
    </source>
</evidence>
<dbReference type="KEGG" id="amr:AM1_4646"/>
<evidence type="ECO:0000256" key="4">
    <source>
        <dbReference type="ARBA" id="ARBA00046874"/>
    </source>
</evidence>
<dbReference type="Pfam" id="PF03775">
    <property type="entry name" value="MinC_C"/>
    <property type="match status" value="1"/>
</dbReference>
<dbReference type="NCBIfam" id="NF001778">
    <property type="entry name" value="PRK00513.2-4"/>
    <property type="match status" value="1"/>
</dbReference>
<evidence type="ECO:0000256" key="3">
    <source>
        <dbReference type="ARBA" id="ARBA00023306"/>
    </source>
</evidence>
<dbReference type="EMBL" id="CP000828">
    <property type="protein sequence ID" value="ABW29620.1"/>
    <property type="molecule type" value="Genomic_DNA"/>
</dbReference>
<keyword evidence="3 5" id="KW-0131">Cell cycle</keyword>
<reference evidence="8 9" key="1">
    <citation type="journal article" date="2008" name="Proc. Natl. Acad. Sci. U.S.A.">
        <title>Niche adaptation and genome expansion in the chlorophyll d-producing cyanobacterium Acaryochloris marina.</title>
        <authorList>
            <person name="Swingley W.D."/>
            <person name="Chen M."/>
            <person name="Cheung P.C."/>
            <person name="Conrad A.L."/>
            <person name="Dejesa L.C."/>
            <person name="Hao J."/>
            <person name="Honchak B.M."/>
            <person name="Karbach L.E."/>
            <person name="Kurdoglu A."/>
            <person name="Lahiri S."/>
            <person name="Mastrian S.D."/>
            <person name="Miyashita H."/>
            <person name="Page L."/>
            <person name="Ramakrishna P."/>
            <person name="Satoh S."/>
            <person name="Sattley W.M."/>
            <person name="Shimada Y."/>
            <person name="Taylor H.L."/>
            <person name="Tomo T."/>
            <person name="Tsuchiya T."/>
            <person name="Wang Z.T."/>
            <person name="Raymond J."/>
            <person name="Mimuro M."/>
            <person name="Blankenship R.E."/>
            <person name="Touchman J.W."/>
        </authorList>
    </citation>
    <scope>NUCLEOTIDE SEQUENCE [LARGE SCALE GENOMIC DNA]</scope>
    <source>
        <strain evidence="9">MBIC 11017</strain>
    </source>
</reference>
<name>B0C0C8_ACAM1</name>
<dbReference type="GO" id="GO:0000902">
    <property type="term" value="P:cell morphogenesis"/>
    <property type="evidence" value="ECO:0007669"/>
    <property type="project" value="InterPro"/>
</dbReference>
<dbReference type="InterPro" id="IPR016098">
    <property type="entry name" value="CAP/MinC_C"/>
</dbReference>
<dbReference type="InterPro" id="IPR005526">
    <property type="entry name" value="Septum_form_inhib_MinC_C"/>
</dbReference>
<comment type="similarity">
    <text evidence="5">Belongs to the MinC family.</text>
</comment>
<accession>B0C0C8</accession>
<comment type="subunit">
    <text evidence="4 5">Interacts with MinD and FtsZ.</text>
</comment>
<dbReference type="GO" id="GO:1901891">
    <property type="term" value="P:regulation of cell septum assembly"/>
    <property type="evidence" value="ECO:0007669"/>
    <property type="project" value="InterPro"/>
</dbReference>
<organism evidence="8 9">
    <name type="scientific">Acaryochloris marina (strain MBIC 11017)</name>
    <dbReference type="NCBI Taxonomy" id="329726"/>
    <lineage>
        <taxon>Bacteria</taxon>
        <taxon>Bacillati</taxon>
        <taxon>Cyanobacteriota</taxon>
        <taxon>Cyanophyceae</taxon>
        <taxon>Acaryochloridales</taxon>
        <taxon>Acaryochloridaceae</taxon>
        <taxon>Acaryochloris</taxon>
    </lineage>
</organism>
<dbReference type="eggNOG" id="COG0850">
    <property type="taxonomic scope" value="Bacteria"/>
</dbReference>